<sequence>MQDHKNYLYFQFAVPIVQEFETVNSFFQHTNIDPTILDTELYTHYESLHGRLYHPDGTLKVLDDVDFGCKFTQEVQRYVSQHSENQQILRDVEDFKRRCKDVLEEALSQLKLRMPASRNTFQNLAKFSPTVILNQATRVAFSSCHSERAIIKDCGAIQENCFCELD</sequence>
<name>A0AAV4B4A0_9GAST</name>
<dbReference type="AlphaFoldDB" id="A0AAV4B4A0"/>
<evidence type="ECO:0000313" key="2">
    <source>
        <dbReference type="Proteomes" id="UP000735302"/>
    </source>
</evidence>
<reference evidence="1 2" key="1">
    <citation type="journal article" date="2021" name="Elife">
        <title>Chloroplast acquisition without the gene transfer in kleptoplastic sea slugs, Plakobranchus ocellatus.</title>
        <authorList>
            <person name="Maeda T."/>
            <person name="Takahashi S."/>
            <person name="Yoshida T."/>
            <person name="Shimamura S."/>
            <person name="Takaki Y."/>
            <person name="Nagai Y."/>
            <person name="Toyoda A."/>
            <person name="Suzuki Y."/>
            <person name="Arimoto A."/>
            <person name="Ishii H."/>
            <person name="Satoh N."/>
            <person name="Nishiyama T."/>
            <person name="Hasebe M."/>
            <person name="Maruyama T."/>
            <person name="Minagawa J."/>
            <person name="Obokata J."/>
            <person name="Shigenobu S."/>
        </authorList>
    </citation>
    <scope>NUCLEOTIDE SEQUENCE [LARGE SCALE GENOMIC DNA]</scope>
</reference>
<comment type="caution">
    <text evidence="1">The sequence shown here is derived from an EMBL/GenBank/DDBJ whole genome shotgun (WGS) entry which is preliminary data.</text>
</comment>
<accession>A0AAV4B4A0</accession>
<organism evidence="1 2">
    <name type="scientific">Plakobranchus ocellatus</name>
    <dbReference type="NCBI Taxonomy" id="259542"/>
    <lineage>
        <taxon>Eukaryota</taxon>
        <taxon>Metazoa</taxon>
        <taxon>Spiralia</taxon>
        <taxon>Lophotrochozoa</taxon>
        <taxon>Mollusca</taxon>
        <taxon>Gastropoda</taxon>
        <taxon>Heterobranchia</taxon>
        <taxon>Euthyneura</taxon>
        <taxon>Panpulmonata</taxon>
        <taxon>Sacoglossa</taxon>
        <taxon>Placobranchoidea</taxon>
        <taxon>Plakobranchidae</taxon>
        <taxon>Plakobranchus</taxon>
    </lineage>
</organism>
<keyword evidence="2" id="KW-1185">Reference proteome</keyword>
<dbReference type="EMBL" id="BLXT01004521">
    <property type="protein sequence ID" value="GFO14022.1"/>
    <property type="molecule type" value="Genomic_DNA"/>
</dbReference>
<gene>
    <name evidence="1" type="ORF">PoB_004052700</name>
</gene>
<evidence type="ECO:0000313" key="1">
    <source>
        <dbReference type="EMBL" id="GFO14022.1"/>
    </source>
</evidence>
<dbReference type="Proteomes" id="UP000735302">
    <property type="component" value="Unassembled WGS sequence"/>
</dbReference>
<proteinExistence type="predicted"/>
<protein>
    <submittedName>
        <fullName evidence="1">Uncharacterized protein</fullName>
    </submittedName>
</protein>